<feature type="domain" description="ABC transmembrane type-2" evidence="10">
    <location>
        <begin position="54"/>
        <end position="289"/>
    </location>
</feature>
<dbReference type="PANTHER" id="PTHR30413">
    <property type="entry name" value="INNER MEMBRANE TRANSPORT PERMEASE"/>
    <property type="match status" value="1"/>
</dbReference>
<evidence type="ECO:0000256" key="1">
    <source>
        <dbReference type="ARBA" id="ARBA00004429"/>
    </source>
</evidence>
<protein>
    <recommendedName>
        <fullName evidence="9">Transport permease protein</fullName>
    </recommendedName>
</protein>
<proteinExistence type="inferred from homology"/>
<gene>
    <name evidence="11" type="ORF">RS84_03518</name>
</gene>
<keyword evidence="7 9" id="KW-1133">Transmembrane helix</keyword>
<dbReference type="GO" id="GO:0140359">
    <property type="term" value="F:ABC-type transporter activity"/>
    <property type="evidence" value="ECO:0007669"/>
    <property type="project" value="InterPro"/>
</dbReference>
<keyword evidence="3 9" id="KW-0813">Transport</keyword>
<evidence type="ECO:0000256" key="9">
    <source>
        <dbReference type="RuleBase" id="RU361157"/>
    </source>
</evidence>
<feature type="transmembrane region" description="Helical" evidence="9">
    <location>
        <begin position="163"/>
        <end position="188"/>
    </location>
</feature>
<dbReference type="GO" id="GO:0005886">
    <property type="term" value="C:plasma membrane"/>
    <property type="evidence" value="ECO:0007669"/>
    <property type="project" value="UniProtKB-SubCell"/>
</dbReference>
<accession>A0A0M2HQX5</accession>
<feature type="transmembrane region" description="Helical" evidence="9">
    <location>
        <begin position="200"/>
        <end position="218"/>
    </location>
</feature>
<evidence type="ECO:0000256" key="4">
    <source>
        <dbReference type="ARBA" id="ARBA00022475"/>
    </source>
</evidence>
<evidence type="ECO:0000256" key="8">
    <source>
        <dbReference type="ARBA" id="ARBA00023136"/>
    </source>
</evidence>
<name>A0A0M2HQX5_9MICO</name>
<evidence type="ECO:0000256" key="7">
    <source>
        <dbReference type="ARBA" id="ARBA00022989"/>
    </source>
</evidence>
<dbReference type="STRING" id="273678.RS84_03518"/>
<evidence type="ECO:0000256" key="5">
    <source>
        <dbReference type="ARBA" id="ARBA00022519"/>
    </source>
</evidence>
<dbReference type="Proteomes" id="UP000033900">
    <property type="component" value="Unassembled WGS sequence"/>
</dbReference>
<keyword evidence="5" id="KW-0997">Cell inner membrane</keyword>
<dbReference type="PROSITE" id="PS51012">
    <property type="entry name" value="ABC_TM2"/>
    <property type="match status" value="1"/>
</dbReference>
<dbReference type="GO" id="GO:0015920">
    <property type="term" value="P:lipopolysaccharide transport"/>
    <property type="evidence" value="ECO:0007669"/>
    <property type="project" value="TreeGrafter"/>
</dbReference>
<comment type="subcellular location">
    <subcellularLocation>
        <location evidence="1">Cell inner membrane</location>
        <topology evidence="1">Multi-pass membrane protein</topology>
    </subcellularLocation>
    <subcellularLocation>
        <location evidence="9">Cell membrane</location>
        <topology evidence="9">Multi-pass membrane protein</topology>
    </subcellularLocation>
</comment>
<evidence type="ECO:0000256" key="2">
    <source>
        <dbReference type="ARBA" id="ARBA00007783"/>
    </source>
</evidence>
<evidence type="ECO:0000256" key="3">
    <source>
        <dbReference type="ARBA" id="ARBA00022448"/>
    </source>
</evidence>
<dbReference type="EMBL" id="JYJB01000010">
    <property type="protein sequence ID" value="KJL46876.1"/>
    <property type="molecule type" value="Genomic_DNA"/>
</dbReference>
<dbReference type="PANTHER" id="PTHR30413:SF8">
    <property type="entry name" value="TRANSPORT PERMEASE PROTEIN"/>
    <property type="match status" value="1"/>
</dbReference>
<organism evidence="11 12">
    <name type="scientific">Microbacterium hydrocarbonoxydans</name>
    <dbReference type="NCBI Taxonomy" id="273678"/>
    <lineage>
        <taxon>Bacteria</taxon>
        <taxon>Bacillati</taxon>
        <taxon>Actinomycetota</taxon>
        <taxon>Actinomycetes</taxon>
        <taxon>Micrococcales</taxon>
        <taxon>Microbacteriaceae</taxon>
        <taxon>Microbacterium</taxon>
    </lineage>
</organism>
<reference evidence="11 12" key="1">
    <citation type="submission" date="2015-02" db="EMBL/GenBank/DDBJ databases">
        <title>Draft genome sequences of ten Microbacterium spp. with emphasis on heavy metal contaminated environments.</title>
        <authorList>
            <person name="Corretto E."/>
        </authorList>
    </citation>
    <scope>NUCLEOTIDE SEQUENCE [LARGE SCALE GENOMIC DNA]</scope>
    <source>
        <strain evidence="11 12">SA35</strain>
    </source>
</reference>
<dbReference type="InterPro" id="IPR013525">
    <property type="entry name" value="ABC2_TM"/>
</dbReference>
<comment type="similarity">
    <text evidence="2 9">Belongs to the ABC-2 integral membrane protein family.</text>
</comment>
<keyword evidence="12" id="KW-1185">Reference proteome</keyword>
<keyword evidence="8 9" id="KW-0472">Membrane</keyword>
<evidence type="ECO:0000313" key="11">
    <source>
        <dbReference type="EMBL" id="KJL46876.1"/>
    </source>
</evidence>
<evidence type="ECO:0000313" key="12">
    <source>
        <dbReference type="Proteomes" id="UP000033900"/>
    </source>
</evidence>
<dbReference type="Pfam" id="PF01061">
    <property type="entry name" value="ABC2_membrane"/>
    <property type="match status" value="1"/>
</dbReference>
<dbReference type="AlphaFoldDB" id="A0A0M2HQX5"/>
<keyword evidence="6 9" id="KW-0812">Transmembrane</keyword>
<dbReference type="InterPro" id="IPR047817">
    <property type="entry name" value="ABC2_TM_bact-type"/>
</dbReference>
<evidence type="ECO:0000259" key="10">
    <source>
        <dbReference type="PROSITE" id="PS51012"/>
    </source>
</evidence>
<sequence>MPLNDRRDLLAGVPRADFDVPGTSRGLIDVIRWRYLLSLLVKTGVSTRYRNSVLGWTWSYVRPAAQFFVFWIVFGLFMTLEKGIPNFAVYLFSGIVIINLFSEAYKNGTTSIVGNAPLVRKVFLPRQLFAVSAVIVAFVHFLPQLALLIVVCAALGWLGSVTLMSVLAVFAAVVIVMIFSLGLGLFFGAINVRFRDAENIVELLLLLATWASPVLYFWTMVENVFPAWVTRIYLLNPLTVGVELFHYAFWYPVTDTDLQLPPDLGWNSLWALLISVSTLFIGQIVFRRLEGRFAQDL</sequence>
<feature type="transmembrane region" description="Helical" evidence="9">
    <location>
        <begin position="128"/>
        <end position="157"/>
    </location>
</feature>
<dbReference type="PATRIC" id="fig|273678.4.peg.3513"/>
<evidence type="ECO:0000256" key="6">
    <source>
        <dbReference type="ARBA" id="ARBA00022692"/>
    </source>
</evidence>
<feature type="transmembrane region" description="Helical" evidence="9">
    <location>
        <begin position="84"/>
        <end position="101"/>
    </location>
</feature>
<keyword evidence="4 9" id="KW-1003">Cell membrane</keyword>
<feature type="transmembrane region" description="Helical" evidence="9">
    <location>
        <begin position="60"/>
        <end position="78"/>
    </location>
</feature>
<feature type="transmembrane region" description="Helical" evidence="9">
    <location>
        <begin position="268"/>
        <end position="286"/>
    </location>
</feature>
<comment type="caution">
    <text evidence="11">The sequence shown here is derived from an EMBL/GenBank/DDBJ whole genome shotgun (WGS) entry which is preliminary data.</text>
</comment>